<organism evidence="1 2">
    <name type="scientific">Burkholderia aenigmatica</name>
    <dbReference type="NCBI Taxonomy" id="2015348"/>
    <lineage>
        <taxon>Bacteria</taxon>
        <taxon>Pseudomonadati</taxon>
        <taxon>Pseudomonadota</taxon>
        <taxon>Betaproteobacteria</taxon>
        <taxon>Burkholderiales</taxon>
        <taxon>Burkholderiaceae</taxon>
        <taxon>Burkholderia</taxon>
        <taxon>Burkholderia cepacia complex</taxon>
    </lineage>
</organism>
<gene>
    <name evidence="1" type="ORF">BLA17378_03781</name>
</gene>
<accession>A0ABY6XZB1</accession>
<sequence>MASLDIFNQDPFSTVSLTAAVDKFPYQPQALGELDIFEDDPIRTTALVVEQRQGQLVVIPLSERGEEGTQRTTEKRQARYFDIPRLRHADTIYANELQNIRAFGTESELMQVQDEVARRLAGPTGLLKNIEYTWEFQRLAAVQGLFTDSDGTVRYDWFQEFGISKPTEVGFNLLNGGNPIANSLRPICNQITRSMARKAQGAFVPSTKVFALAGDAFYDAFVNHPDVIRTFVNWSDARDIRGGGAGGAFKAFEFGDITWLNYRGSDDNTTIKIPDDKVKFFPVGAPGIFRRALAPGESFQWVNTPGKPVYVVPIMDRDRNEWWKVEVSSYPLHICTRPEVLFSGRLEQ</sequence>
<dbReference type="Proteomes" id="UP000494120">
    <property type="component" value="Unassembled WGS sequence"/>
</dbReference>
<proteinExistence type="predicted"/>
<dbReference type="RefSeq" id="WP_174958032.1">
    <property type="nucleotide sequence ID" value="NZ_CABVQG010000013.1"/>
</dbReference>
<protein>
    <recommendedName>
        <fullName evidence="3">Major capsid protein</fullName>
    </recommendedName>
</protein>
<evidence type="ECO:0000313" key="2">
    <source>
        <dbReference type="Proteomes" id="UP000494120"/>
    </source>
</evidence>
<dbReference type="Pfam" id="PF03864">
    <property type="entry name" value="Phage_cap_E"/>
    <property type="match status" value="1"/>
</dbReference>
<dbReference type="InterPro" id="IPR005564">
    <property type="entry name" value="Major_capsid_GpE"/>
</dbReference>
<keyword evidence="2" id="KW-1185">Reference proteome</keyword>
<dbReference type="EMBL" id="CABVQG010000013">
    <property type="protein sequence ID" value="VWC78979.1"/>
    <property type="molecule type" value="Genomic_DNA"/>
</dbReference>
<evidence type="ECO:0000313" key="1">
    <source>
        <dbReference type="EMBL" id="VWC78979.1"/>
    </source>
</evidence>
<reference evidence="1 2" key="1">
    <citation type="submission" date="2019-09" db="EMBL/GenBank/DDBJ databases">
        <authorList>
            <person name="Depoorter E."/>
        </authorList>
    </citation>
    <scope>NUCLEOTIDE SEQUENCE [LARGE SCALE GENOMIC DNA]</scope>
    <source>
        <strain evidence="1 2">R-17378</strain>
    </source>
</reference>
<evidence type="ECO:0008006" key="3">
    <source>
        <dbReference type="Google" id="ProtNLM"/>
    </source>
</evidence>
<name>A0ABY6XZB1_9BURK</name>
<comment type="caution">
    <text evidence="1">The sequence shown here is derived from an EMBL/GenBank/DDBJ whole genome shotgun (WGS) entry which is preliminary data.</text>
</comment>